<keyword evidence="1" id="KW-0732">Signal</keyword>
<feature type="chain" id="PRO_5043785252" description="O-fucosyltransferase family protein" evidence="1">
    <location>
        <begin position="28"/>
        <end position="359"/>
    </location>
</feature>
<name>A0AAV1HSB5_9CHLO</name>
<keyword evidence="3" id="KW-1185">Reference proteome</keyword>
<evidence type="ECO:0000313" key="2">
    <source>
        <dbReference type="EMBL" id="CAK0732870.1"/>
    </source>
</evidence>
<reference evidence="2 3" key="1">
    <citation type="submission" date="2023-10" db="EMBL/GenBank/DDBJ databases">
        <authorList>
            <person name="Maclean D."/>
            <person name="Macfadyen A."/>
        </authorList>
    </citation>
    <scope>NUCLEOTIDE SEQUENCE [LARGE SCALE GENOMIC DNA]</scope>
</reference>
<evidence type="ECO:0000256" key="1">
    <source>
        <dbReference type="SAM" id="SignalP"/>
    </source>
</evidence>
<feature type="signal peptide" evidence="1">
    <location>
        <begin position="1"/>
        <end position="27"/>
    </location>
</feature>
<comment type="caution">
    <text evidence="2">The sequence shown here is derived from an EMBL/GenBank/DDBJ whole genome shotgun (WGS) entry which is preliminary data.</text>
</comment>
<protein>
    <recommendedName>
        <fullName evidence="4">O-fucosyltransferase family protein</fullName>
    </recommendedName>
</protein>
<organism evidence="2 3">
    <name type="scientific">Coccomyxa viridis</name>
    <dbReference type="NCBI Taxonomy" id="1274662"/>
    <lineage>
        <taxon>Eukaryota</taxon>
        <taxon>Viridiplantae</taxon>
        <taxon>Chlorophyta</taxon>
        <taxon>core chlorophytes</taxon>
        <taxon>Trebouxiophyceae</taxon>
        <taxon>Trebouxiophyceae incertae sedis</taxon>
        <taxon>Coccomyxaceae</taxon>
        <taxon>Coccomyxa</taxon>
    </lineage>
</organism>
<dbReference type="EMBL" id="CAUYUE010000001">
    <property type="protein sequence ID" value="CAK0732870.1"/>
    <property type="molecule type" value="Genomic_DNA"/>
</dbReference>
<evidence type="ECO:0000313" key="3">
    <source>
        <dbReference type="Proteomes" id="UP001314263"/>
    </source>
</evidence>
<dbReference type="Proteomes" id="UP001314263">
    <property type="component" value="Unassembled WGS sequence"/>
</dbReference>
<dbReference type="AlphaFoldDB" id="A0AAV1HSB5"/>
<sequence length="359" mass="40492">MALACSITLAVHVVFILIASDGSHSMAEGVPRVLIPGLMGNLSNQRWTIMNTILAGRHWNASIVIPPWKVSDDTETGAYSPAAQYAMTWTLWDVKHLEEMAAVNHLKIHMPSREEYAELCPEWLHGTALQDAIEGLKGGHLHSLCMASDYSFYQLWRDVLSDIPGIERDVVASIHPMEWHKWYLNSGHFHWARSYLRPSPRILQQAKEAASEIHALYGVSYFFALHHRQGDFASSCNAWGDTAIDGMKCYVSPNETYDVLYRVYRIPERVVLLIAPPQPLHSLGKLCQSYQCVHREMLPHFMKATEGLMPMVLAQYQFALAMQSARAFGNIYSSWSVELVANMRLAGKPADVINPHTCM</sequence>
<evidence type="ECO:0008006" key="4">
    <source>
        <dbReference type="Google" id="ProtNLM"/>
    </source>
</evidence>
<accession>A0AAV1HSB5</accession>
<gene>
    <name evidence="2" type="ORF">CVIRNUC_000194</name>
</gene>
<proteinExistence type="predicted"/>